<protein>
    <recommendedName>
        <fullName evidence="3">Protein BANP</fullName>
    </recommendedName>
</protein>
<reference evidence="15 16" key="1">
    <citation type="journal article" date="2022" name="Nat. Ecol. Evol.">
        <title>A masculinizing supergene underlies an exaggerated male reproductive morph in a spider.</title>
        <authorList>
            <person name="Hendrickx F."/>
            <person name="De Corte Z."/>
            <person name="Sonet G."/>
            <person name="Van Belleghem S.M."/>
            <person name="Kostlbacher S."/>
            <person name="Vangestel C."/>
        </authorList>
    </citation>
    <scope>NUCLEOTIDE SEQUENCE [LARGE SCALE GENOMIC DNA]</scope>
    <source>
        <strain evidence="15">W744_W776</strain>
    </source>
</reference>
<evidence type="ECO:0000313" key="16">
    <source>
        <dbReference type="Proteomes" id="UP000827092"/>
    </source>
</evidence>
<keyword evidence="9" id="KW-0804">Transcription</keyword>
<name>A0AAV6VHR2_9ARAC</name>
<keyword evidence="5" id="KW-0156">Chromatin regulator</keyword>
<evidence type="ECO:0000256" key="12">
    <source>
        <dbReference type="SAM" id="Coils"/>
    </source>
</evidence>
<dbReference type="GO" id="GO:0034504">
    <property type="term" value="P:protein localization to nucleus"/>
    <property type="evidence" value="ECO:0007669"/>
    <property type="project" value="TreeGrafter"/>
</dbReference>
<evidence type="ECO:0000256" key="7">
    <source>
        <dbReference type="ARBA" id="ARBA00023054"/>
    </source>
</evidence>
<evidence type="ECO:0000256" key="13">
    <source>
        <dbReference type="SAM" id="MobiDB-lite"/>
    </source>
</evidence>
<evidence type="ECO:0000256" key="1">
    <source>
        <dbReference type="ARBA" id="ARBA00004123"/>
    </source>
</evidence>
<dbReference type="Pfam" id="PF10523">
    <property type="entry name" value="BEN"/>
    <property type="match status" value="1"/>
</dbReference>
<evidence type="ECO:0000313" key="15">
    <source>
        <dbReference type="EMBL" id="KAG8196219.1"/>
    </source>
</evidence>
<comment type="subcellular location">
    <subcellularLocation>
        <location evidence="1">Nucleus</location>
    </subcellularLocation>
</comment>
<feature type="region of interest" description="Disordered" evidence="13">
    <location>
        <begin position="354"/>
        <end position="374"/>
    </location>
</feature>
<gene>
    <name evidence="15" type="ORF">JTE90_007944</name>
</gene>
<evidence type="ECO:0000256" key="3">
    <source>
        <dbReference type="ARBA" id="ARBA00015794"/>
    </source>
</evidence>
<keyword evidence="8" id="KW-0238">DNA-binding</keyword>
<dbReference type="GO" id="GO:0005634">
    <property type="term" value="C:nucleus"/>
    <property type="evidence" value="ECO:0007669"/>
    <property type="project" value="UniProtKB-SubCell"/>
</dbReference>
<dbReference type="PANTHER" id="PTHR16243:SF2">
    <property type="entry name" value="PROTEIN BANP"/>
    <property type="match status" value="1"/>
</dbReference>
<evidence type="ECO:0000256" key="4">
    <source>
        <dbReference type="ARBA" id="ARBA00022491"/>
    </source>
</evidence>
<keyword evidence="16" id="KW-1185">Reference proteome</keyword>
<keyword evidence="6" id="KW-0805">Transcription regulation</keyword>
<dbReference type="GO" id="GO:0006325">
    <property type="term" value="P:chromatin organization"/>
    <property type="evidence" value="ECO:0007669"/>
    <property type="project" value="UniProtKB-KW"/>
</dbReference>
<evidence type="ECO:0000256" key="11">
    <source>
        <dbReference type="ARBA" id="ARBA00023306"/>
    </source>
</evidence>
<evidence type="ECO:0000256" key="9">
    <source>
        <dbReference type="ARBA" id="ARBA00023163"/>
    </source>
</evidence>
<keyword evidence="11" id="KW-0131">Cell cycle</keyword>
<dbReference type="PROSITE" id="PS51457">
    <property type="entry name" value="BEN"/>
    <property type="match status" value="1"/>
</dbReference>
<keyword evidence="7 12" id="KW-0175">Coiled coil</keyword>
<dbReference type="GO" id="GO:0003677">
    <property type="term" value="F:DNA binding"/>
    <property type="evidence" value="ECO:0007669"/>
    <property type="project" value="UniProtKB-KW"/>
</dbReference>
<dbReference type="GO" id="GO:0042177">
    <property type="term" value="P:negative regulation of protein catabolic process"/>
    <property type="evidence" value="ECO:0007669"/>
    <property type="project" value="TreeGrafter"/>
</dbReference>
<dbReference type="PANTHER" id="PTHR16243">
    <property type="entry name" value="BTG3-ASSOCIATED NUCLEAR PROTEIN BANP"/>
    <property type="match status" value="1"/>
</dbReference>
<evidence type="ECO:0000256" key="10">
    <source>
        <dbReference type="ARBA" id="ARBA00023242"/>
    </source>
</evidence>
<dbReference type="SMART" id="SM01025">
    <property type="entry name" value="BEN"/>
    <property type="match status" value="1"/>
</dbReference>
<evidence type="ECO:0000256" key="2">
    <source>
        <dbReference type="ARBA" id="ARBA00009735"/>
    </source>
</evidence>
<dbReference type="InterPro" id="IPR042343">
    <property type="entry name" value="BANP"/>
</dbReference>
<evidence type="ECO:0000256" key="8">
    <source>
        <dbReference type="ARBA" id="ARBA00023125"/>
    </source>
</evidence>
<proteinExistence type="inferred from homology"/>
<keyword evidence="10" id="KW-0539">Nucleus</keyword>
<evidence type="ECO:0000256" key="5">
    <source>
        <dbReference type="ARBA" id="ARBA00022853"/>
    </source>
</evidence>
<dbReference type="Gene3D" id="1.10.10.2590">
    <property type="entry name" value="BEN domain"/>
    <property type="match status" value="1"/>
</dbReference>
<evidence type="ECO:0000256" key="6">
    <source>
        <dbReference type="ARBA" id="ARBA00023015"/>
    </source>
</evidence>
<feature type="coiled-coil region" evidence="12">
    <location>
        <begin position="58"/>
        <end position="92"/>
    </location>
</feature>
<dbReference type="EMBL" id="JAFNEN010000074">
    <property type="protein sequence ID" value="KAG8196219.1"/>
    <property type="molecule type" value="Genomic_DNA"/>
</dbReference>
<dbReference type="Proteomes" id="UP000827092">
    <property type="component" value="Unassembled WGS sequence"/>
</dbReference>
<dbReference type="InterPro" id="IPR018379">
    <property type="entry name" value="BEN_domain"/>
</dbReference>
<evidence type="ECO:0000259" key="14">
    <source>
        <dbReference type="PROSITE" id="PS51457"/>
    </source>
</evidence>
<sequence length="374" mass="42227">MSDPPSVIFVNDSRKVPVNKGFKHEKLNHPILVPLKKKLKTDDKLGLKSLKDLLMSFNKEMTKKLDGIETRVDCLAENYDNLEKKVERLSSAVSEQGEFIRTTATNHENFQLDDGSSPAIPISSKVTYVKLNKEEDFPNGSWLGDPGNLQCRVRCHIQPTDMYHLHSVCTTAEKMALTLLDFLFDRETQASSNISGTGKHKKKQLDPLLIYGMKCHLKYYFNITEYDWTRIKQNLDSKCRTAFRRKIKGLPLAPKSNLAGNTSNSQLKTKPEELGFDSVSRGSDSLDPHSVRGNYLPFRDTTSESEANILEKALKDAKGGFHIVRQATVEEVAEIQNIQLLYCEEDRLLGQSSTDAQSVMNDSPLHSLVYQEDS</sequence>
<feature type="domain" description="BEN" evidence="14">
    <location>
        <begin position="150"/>
        <end position="246"/>
    </location>
</feature>
<dbReference type="AlphaFoldDB" id="A0AAV6VHR2"/>
<comment type="caution">
    <text evidence="15">The sequence shown here is derived from an EMBL/GenBank/DDBJ whole genome shotgun (WGS) entry which is preliminary data.</text>
</comment>
<organism evidence="15 16">
    <name type="scientific">Oedothorax gibbosus</name>
    <dbReference type="NCBI Taxonomy" id="931172"/>
    <lineage>
        <taxon>Eukaryota</taxon>
        <taxon>Metazoa</taxon>
        <taxon>Ecdysozoa</taxon>
        <taxon>Arthropoda</taxon>
        <taxon>Chelicerata</taxon>
        <taxon>Arachnida</taxon>
        <taxon>Araneae</taxon>
        <taxon>Araneomorphae</taxon>
        <taxon>Entelegynae</taxon>
        <taxon>Araneoidea</taxon>
        <taxon>Linyphiidae</taxon>
        <taxon>Erigoninae</taxon>
        <taxon>Oedothorax</taxon>
    </lineage>
</organism>
<accession>A0AAV6VHR2</accession>
<keyword evidence="4" id="KW-0678">Repressor</keyword>
<comment type="similarity">
    <text evidence="2">Belongs to the BANP/SMAR1 family.</text>
</comment>